<name>A0A3B0XHT6_9ZZZZ</name>
<dbReference type="PANTHER" id="PTHR43736">
    <property type="entry name" value="ADP-RIBOSE PYROPHOSPHATASE"/>
    <property type="match status" value="1"/>
</dbReference>
<reference evidence="2" key="1">
    <citation type="submission" date="2018-06" db="EMBL/GenBank/DDBJ databases">
        <authorList>
            <person name="Zhirakovskaya E."/>
        </authorList>
    </citation>
    <scope>NUCLEOTIDE SEQUENCE</scope>
</reference>
<dbReference type="CDD" id="cd18873">
    <property type="entry name" value="NUDIX_NadM_like"/>
    <property type="match status" value="1"/>
</dbReference>
<accession>A0A3B0XHT6</accession>
<dbReference type="InterPro" id="IPR054105">
    <property type="entry name" value="WHD_NrtR"/>
</dbReference>
<feature type="domain" description="Nudix hydrolase" evidence="1">
    <location>
        <begin position="23"/>
        <end position="159"/>
    </location>
</feature>
<dbReference type="Pfam" id="PF00293">
    <property type="entry name" value="NUDIX"/>
    <property type="match status" value="1"/>
</dbReference>
<evidence type="ECO:0000313" key="2">
    <source>
        <dbReference type="EMBL" id="VAW67858.1"/>
    </source>
</evidence>
<dbReference type="Pfam" id="PF21906">
    <property type="entry name" value="WHD_NrtR"/>
    <property type="match status" value="1"/>
</dbReference>
<sequence length="245" mass="28059">MSRQSDEKAFLKNYNIHDFDVPLTSVDMAIFSVRDERLQVLLVKRAQHPSKGQWALPGGFINFARDKTLGDTARRKLAEKTGIDTPYLEQVETFGSAVRDARGWSVTIVYLALIASEDIILSKDDSSEEVIWVDVQEAIIKHKLAFDHQSMLQTCYARLQSKVQYTSLPVNLLADEFTLTQLQKTFEIILDKHVEKKSFRRRIIDAGILEETGRMKTGSNRPAKLYRVMPDGKNHFFTRNIEGPR</sequence>
<gene>
    <name evidence="2" type="ORF">MNBD_GAMMA10-3279</name>
</gene>
<dbReference type="InterPro" id="IPR015797">
    <property type="entry name" value="NUDIX_hydrolase-like_dom_sf"/>
</dbReference>
<dbReference type="AlphaFoldDB" id="A0A3B0XHT6"/>
<dbReference type="PROSITE" id="PS51462">
    <property type="entry name" value="NUDIX"/>
    <property type="match status" value="1"/>
</dbReference>
<dbReference type="Gene3D" id="1.10.10.10">
    <property type="entry name" value="Winged helix-like DNA-binding domain superfamily/Winged helix DNA-binding domain"/>
    <property type="match status" value="1"/>
</dbReference>
<dbReference type="InterPro" id="IPR036390">
    <property type="entry name" value="WH_DNA-bd_sf"/>
</dbReference>
<protein>
    <submittedName>
        <fullName evidence="2">Nudix-related transcriptional regulator NrtR</fullName>
    </submittedName>
</protein>
<organism evidence="2">
    <name type="scientific">hydrothermal vent metagenome</name>
    <dbReference type="NCBI Taxonomy" id="652676"/>
    <lineage>
        <taxon>unclassified sequences</taxon>
        <taxon>metagenomes</taxon>
        <taxon>ecological metagenomes</taxon>
    </lineage>
</organism>
<evidence type="ECO:0000259" key="1">
    <source>
        <dbReference type="PROSITE" id="PS51462"/>
    </source>
</evidence>
<dbReference type="SUPFAM" id="SSF46785">
    <property type="entry name" value="Winged helix' DNA-binding domain"/>
    <property type="match status" value="1"/>
</dbReference>
<dbReference type="InterPro" id="IPR036388">
    <property type="entry name" value="WH-like_DNA-bd_sf"/>
</dbReference>
<dbReference type="SUPFAM" id="SSF55811">
    <property type="entry name" value="Nudix"/>
    <property type="match status" value="1"/>
</dbReference>
<dbReference type="EMBL" id="UOFJ01000297">
    <property type="protein sequence ID" value="VAW67858.1"/>
    <property type="molecule type" value="Genomic_DNA"/>
</dbReference>
<dbReference type="InterPro" id="IPR000086">
    <property type="entry name" value="NUDIX_hydrolase_dom"/>
</dbReference>
<proteinExistence type="predicted"/>
<dbReference type="Gene3D" id="3.90.79.10">
    <property type="entry name" value="Nucleoside Triphosphate Pyrophosphohydrolase"/>
    <property type="match status" value="1"/>
</dbReference>
<dbReference type="PANTHER" id="PTHR43736:SF4">
    <property type="entry name" value="SLR1690 PROTEIN"/>
    <property type="match status" value="1"/>
</dbReference>